<gene>
    <name evidence="1" type="ORF">F383_22183</name>
</gene>
<protein>
    <submittedName>
        <fullName evidence="1">Uncharacterized protein</fullName>
    </submittedName>
</protein>
<dbReference type="AlphaFoldDB" id="A0A0B0NUH5"/>
<dbReference type="Proteomes" id="UP000032142">
    <property type="component" value="Unassembled WGS sequence"/>
</dbReference>
<reference evidence="2" key="1">
    <citation type="submission" date="2014-09" db="EMBL/GenBank/DDBJ databases">
        <authorList>
            <person name="Mudge J."/>
            <person name="Ramaraj T."/>
            <person name="Lindquist I.E."/>
            <person name="Bharti A.K."/>
            <person name="Sundararajan A."/>
            <person name="Cameron C.T."/>
            <person name="Woodward J.E."/>
            <person name="May G.D."/>
            <person name="Brubaker C."/>
            <person name="Broadhvest J."/>
            <person name="Wilkins T.A."/>
        </authorList>
    </citation>
    <scope>NUCLEOTIDE SEQUENCE</scope>
    <source>
        <strain evidence="2">cv. AKA8401</strain>
    </source>
</reference>
<accession>A0A0B0NUH5</accession>
<proteinExistence type="predicted"/>
<evidence type="ECO:0000313" key="2">
    <source>
        <dbReference type="Proteomes" id="UP000032142"/>
    </source>
</evidence>
<sequence length="29" mass="3361">MVFEIYPDMRSAGYMLGIYPDMRSTGFVL</sequence>
<name>A0A0B0NUH5_GOSAR</name>
<keyword evidence="2" id="KW-1185">Reference proteome</keyword>
<organism evidence="1 2">
    <name type="scientific">Gossypium arboreum</name>
    <name type="common">Tree cotton</name>
    <name type="synonym">Gossypium nanking</name>
    <dbReference type="NCBI Taxonomy" id="29729"/>
    <lineage>
        <taxon>Eukaryota</taxon>
        <taxon>Viridiplantae</taxon>
        <taxon>Streptophyta</taxon>
        <taxon>Embryophyta</taxon>
        <taxon>Tracheophyta</taxon>
        <taxon>Spermatophyta</taxon>
        <taxon>Magnoliopsida</taxon>
        <taxon>eudicotyledons</taxon>
        <taxon>Gunneridae</taxon>
        <taxon>Pentapetalae</taxon>
        <taxon>rosids</taxon>
        <taxon>malvids</taxon>
        <taxon>Malvales</taxon>
        <taxon>Malvaceae</taxon>
        <taxon>Malvoideae</taxon>
        <taxon>Gossypium</taxon>
    </lineage>
</organism>
<evidence type="ECO:0000313" key="1">
    <source>
        <dbReference type="EMBL" id="KHG18168.1"/>
    </source>
</evidence>
<dbReference type="EMBL" id="KN410011">
    <property type="protein sequence ID" value="KHG18168.1"/>
    <property type="molecule type" value="Genomic_DNA"/>
</dbReference>